<evidence type="ECO:0000313" key="1">
    <source>
        <dbReference type="EMBL" id="MBX59827.1"/>
    </source>
</evidence>
<reference evidence="1" key="1">
    <citation type="submission" date="2018-02" db="EMBL/GenBank/DDBJ databases">
        <title>Rhizophora mucronata_Transcriptome.</title>
        <authorList>
            <person name="Meera S.P."/>
            <person name="Sreeshan A."/>
            <person name="Augustine A."/>
        </authorList>
    </citation>
    <scope>NUCLEOTIDE SEQUENCE</scope>
    <source>
        <tissue evidence="1">Leaf</tissue>
    </source>
</reference>
<name>A0A2P2PYK6_RHIMU</name>
<protein>
    <submittedName>
        <fullName evidence="1">Uncharacterized protein</fullName>
    </submittedName>
</protein>
<dbReference type="EMBL" id="GGEC01079343">
    <property type="protein sequence ID" value="MBX59827.1"/>
    <property type="molecule type" value="Transcribed_RNA"/>
</dbReference>
<proteinExistence type="predicted"/>
<dbReference type="AlphaFoldDB" id="A0A2P2PYK6"/>
<sequence>MSNFTSFLILFFYYLLSTFL</sequence>
<organism evidence="1">
    <name type="scientific">Rhizophora mucronata</name>
    <name type="common">Asiatic mangrove</name>
    <dbReference type="NCBI Taxonomy" id="61149"/>
    <lineage>
        <taxon>Eukaryota</taxon>
        <taxon>Viridiplantae</taxon>
        <taxon>Streptophyta</taxon>
        <taxon>Embryophyta</taxon>
        <taxon>Tracheophyta</taxon>
        <taxon>Spermatophyta</taxon>
        <taxon>Magnoliopsida</taxon>
        <taxon>eudicotyledons</taxon>
        <taxon>Gunneridae</taxon>
        <taxon>Pentapetalae</taxon>
        <taxon>rosids</taxon>
        <taxon>fabids</taxon>
        <taxon>Malpighiales</taxon>
        <taxon>Rhizophoraceae</taxon>
        <taxon>Rhizophora</taxon>
    </lineage>
</organism>
<accession>A0A2P2PYK6</accession>